<dbReference type="RefSeq" id="WP_074315330.1">
    <property type="nucleotide sequence ID" value="NZ_FSQT01000002.1"/>
</dbReference>
<accession>A0A1N5ZWV5</accession>
<name>A0A1N5ZWV5_9ACTN</name>
<dbReference type="PANTHER" id="PTHR47691:SF3">
    <property type="entry name" value="HTH-TYPE TRANSCRIPTIONAL REGULATOR RV0890C-RELATED"/>
    <property type="match status" value="1"/>
</dbReference>
<dbReference type="OrthoDB" id="3881650at2"/>
<dbReference type="Gene3D" id="3.40.50.300">
    <property type="entry name" value="P-loop containing nucleotide triphosphate hydrolases"/>
    <property type="match status" value="1"/>
</dbReference>
<dbReference type="Proteomes" id="UP000185124">
    <property type="component" value="Unassembled WGS sequence"/>
</dbReference>
<dbReference type="InterPro" id="IPR027417">
    <property type="entry name" value="P-loop_NTPase"/>
</dbReference>
<dbReference type="SUPFAM" id="SSF52540">
    <property type="entry name" value="P-loop containing nucleoside triphosphate hydrolases"/>
    <property type="match status" value="1"/>
</dbReference>
<protein>
    <submittedName>
        <fullName evidence="1">AAA ATPase domain-containing protein</fullName>
    </submittedName>
</protein>
<dbReference type="EMBL" id="FSQT01000002">
    <property type="protein sequence ID" value="SIN26215.1"/>
    <property type="molecule type" value="Genomic_DNA"/>
</dbReference>
<organism evidence="1 2">
    <name type="scientific">Micromonospora cremea</name>
    <dbReference type="NCBI Taxonomy" id="709881"/>
    <lineage>
        <taxon>Bacteria</taxon>
        <taxon>Bacillati</taxon>
        <taxon>Actinomycetota</taxon>
        <taxon>Actinomycetes</taxon>
        <taxon>Micromonosporales</taxon>
        <taxon>Micromonosporaceae</taxon>
        <taxon>Micromonospora</taxon>
    </lineage>
</organism>
<gene>
    <name evidence="1" type="ORF">SAMN04489832_4574</name>
</gene>
<dbReference type="PANTHER" id="PTHR47691">
    <property type="entry name" value="REGULATOR-RELATED"/>
    <property type="match status" value="1"/>
</dbReference>
<evidence type="ECO:0000313" key="1">
    <source>
        <dbReference type="EMBL" id="SIN26215.1"/>
    </source>
</evidence>
<keyword evidence="2" id="KW-1185">Reference proteome</keyword>
<dbReference type="STRING" id="709881.SAMN04489832_4574"/>
<proteinExistence type="predicted"/>
<evidence type="ECO:0000313" key="2">
    <source>
        <dbReference type="Proteomes" id="UP000185124"/>
    </source>
</evidence>
<sequence length="1338" mass="143869">MGLLLEAVDVLDRWRWRWLLTDEATGAVLADHTVALQPGSAQVEAFDDLYRHLRWNAELDRRVASEAELVEQLGAWIGRVVLGETIGRAIVDASPVTVRVVVPDRLGFLAVRPLELAHVDGVALARRGDVSLVFDIGSQSTAKTEMGGRLRMLAVFSLPTQTTALALRRERYELTRLVRTLAARRGRAVELEVLQYGVTRQVLAQRMTAAGGPDVLHLSGHGGAGVIALEHRDGSEDQVNTDELLALLRPGRGRVKLAVMSACQSAAATTAETLRWLRLDEAADVAQEQADAEATAIAGLRPVMGVARQVAQQLGCAVIAMRYPVVDDFAVALAGELYRGLFEWDLPVDAAVRRAVPAATGEQASPARPAVSIATPVLLGASAAGMSLTPPAGPVVADPARTLMAGFPSEPVRFVGRVAAIARASEALAPDGGRNAVLFHGMAGAGKTACALELAYRHQNAFSGLAFWKAPERPEEFTTALTSLARSLEAQLEHLNFTMLDALGAPKAFDQFLPRVTEVLEQTGLLLVLDNLETLLTEAGGWRDPRWGRLIAALTDHDGLSRMVLTSRIVPAGLDTRVLVEPVHALSRDETVLLARELPHLRALLHADPSPTRQPDTVIAADRDQVRAVLNLVQGHPKLLELADAAAADPNALARHLHAAGTSGAGLAAFFTAGHSSLDPEGFLATLAQWTTTILDLLLDPARLAAQLLCGIEDDDRWSYVVEGNWADLWRRLERPDPAPDWPTVLAPLVDAALVEVDRFSVEQGGDEEKPGGRDRAVRYRIHPGVAETIRTATPANIGTAIDAELAAFWNILADQALYGGGGENSSMVVNASLSAAPYVIRLQDLDLAATLLERAILRDDSPGTTLTVIAHLRRITATVADPDINRLLAGAVALIDRDEGERLLRAALREAETSDNHRAATVVAGQLVHLLCETSRLAEALAVTEIAAEHTRQAGLGRWTQLGDECQRIQIVYLMGKVEQALAEAQRLQAAMRQLPDERAPNDATQPFNVREAILNIGVLAAQDLGRHQAALDLNAENVASKQRRGAGLREIARSQFNGYHSLIVLGRLDQAEKLLLFCQQIYEDQNDIRGLEKVLAARGILAARQGRHEQAVTLDQAALRYGYLQPDSREIAGEHYNLAADLAATGARPAEQLAHRLAGAVLLHLIGDSHRLASAVRDLARDVYRLGNVSLPTTVEQVAHQVDQTKGVRFSDLITTLAPDPHTADQALTAVIDAARALPADQVFDIESQLEQWEPVLADLVAAVAGDQNAAAALIQNLDEFAGSTDWANLAAALRRILAGERDPGHLLTDLDPIDTAITQRALAALAAEPGTPTHE</sequence>
<reference evidence="2" key="1">
    <citation type="submission" date="2016-12" db="EMBL/GenBank/DDBJ databases">
        <authorList>
            <person name="Varghese N."/>
            <person name="Submissions S."/>
        </authorList>
    </citation>
    <scope>NUCLEOTIDE SEQUENCE [LARGE SCALE GENOMIC DNA]</scope>
    <source>
        <strain evidence="2">DSM 45599</strain>
    </source>
</reference>